<sequence>MSWSDVNTWGKRALAASTVAALLAGGFGGYVWVAQQSPGARLAEACSGMLPVDEVLALTGTTASGFGGDDLELSSTTYDHTPGVAEPDGLPASCTANYVRVQIETVSGSSEPIVTGDSSGPDEPLPVPLPADWSGFLVSEDEGDSLGASVLLDCPNWDRRQGSGILVNVETGGYSSVLRDTARVATATAERAARATGCEAEPGGRIGEIDSPDATVAHLRAHRAEGTCKGVASHLWVLETAARTAPVESCVLEGSLALRSSYGPYVRNAGEQRYGGWGAATGATSTAVWGSAACGGALGDAVYSVHPVEDSGRSFADTPLTRSEHADLRTFAEASAERHGCAEPDLPAEPSEPAG</sequence>
<name>A0ABP9G201_9ACTN</name>
<dbReference type="EMBL" id="BAABIK010000001">
    <property type="protein sequence ID" value="GAA4925867.1"/>
    <property type="molecule type" value="Genomic_DNA"/>
</dbReference>
<reference evidence="3" key="1">
    <citation type="journal article" date="2019" name="Int. J. Syst. Evol. Microbiol.">
        <title>The Global Catalogue of Microorganisms (GCM) 10K type strain sequencing project: providing services to taxonomists for standard genome sequencing and annotation.</title>
        <authorList>
            <consortium name="The Broad Institute Genomics Platform"/>
            <consortium name="The Broad Institute Genome Sequencing Center for Infectious Disease"/>
            <person name="Wu L."/>
            <person name="Ma J."/>
        </authorList>
    </citation>
    <scope>NUCLEOTIDE SEQUENCE [LARGE SCALE GENOMIC DNA]</scope>
    <source>
        <strain evidence="3">JCM 18123</strain>
    </source>
</reference>
<feature type="region of interest" description="Disordered" evidence="1">
    <location>
        <begin position="333"/>
        <end position="355"/>
    </location>
</feature>
<evidence type="ECO:0000313" key="3">
    <source>
        <dbReference type="Proteomes" id="UP001499993"/>
    </source>
</evidence>
<protein>
    <submittedName>
        <fullName evidence="2">Uncharacterized protein</fullName>
    </submittedName>
</protein>
<feature type="compositionally biased region" description="Basic and acidic residues" evidence="1">
    <location>
        <begin position="333"/>
        <end position="342"/>
    </location>
</feature>
<organism evidence="2 3">
    <name type="scientific">Streptomonospora halophila</name>
    <dbReference type="NCBI Taxonomy" id="427369"/>
    <lineage>
        <taxon>Bacteria</taxon>
        <taxon>Bacillati</taxon>
        <taxon>Actinomycetota</taxon>
        <taxon>Actinomycetes</taxon>
        <taxon>Streptosporangiales</taxon>
        <taxon>Nocardiopsidaceae</taxon>
        <taxon>Streptomonospora</taxon>
    </lineage>
</organism>
<keyword evidence="3" id="KW-1185">Reference proteome</keyword>
<evidence type="ECO:0000313" key="2">
    <source>
        <dbReference type="EMBL" id="GAA4925867.1"/>
    </source>
</evidence>
<dbReference type="Proteomes" id="UP001499993">
    <property type="component" value="Unassembled WGS sequence"/>
</dbReference>
<accession>A0ABP9G201</accession>
<dbReference type="RefSeq" id="WP_344140297.1">
    <property type="nucleotide sequence ID" value="NZ_BAABIK010000001.1"/>
</dbReference>
<comment type="caution">
    <text evidence="2">The sequence shown here is derived from an EMBL/GenBank/DDBJ whole genome shotgun (WGS) entry which is preliminary data.</text>
</comment>
<proteinExistence type="predicted"/>
<evidence type="ECO:0000256" key="1">
    <source>
        <dbReference type="SAM" id="MobiDB-lite"/>
    </source>
</evidence>
<gene>
    <name evidence="2" type="ORF">GCM10023224_00620</name>
</gene>